<comment type="similarity">
    <text evidence="2">Belongs to the bacterial solute-binding protein 1 family.</text>
</comment>
<comment type="caution">
    <text evidence="3">The sequence shown here is derived from an EMBL/GenBank/DDBJ whole genome shotgun (WGS) entry which is preliminary data.</text>
</comment>
<dbReference type="Proteomes" id="UP001195941">
    <property type="component" value="Unassembled WGS sequence"/>
</dbReference>
<comment type="subcellular location">
    <subcellularLocation>
        <location evidence="1">Periplasm</location>
    </subcellularLocation>
</comment>
<keyword evidence="4" id="KW-1185">Reference proteome</keyword>
<evidence type="ECO:0000256" key="2">
    <source>
        <dbReference type="ARBA" id="ARBA00008520"/>
    </source>
</evidence>
<protein>
    <submittedName>
        <fullName evidence="3">Extracellular solute-binding protein</fullName>
    </submittedName>
</protein>
<proteinExistence type="inferred from homology"/>
<dbReference type="EMBL" id="JADMKU010000001">
    <property type="protein sequence ID" value="MBR9649734.1"/>
    <property type="molecule type" value="Genomic_DNA"/>
</dbReference>
<dbReference type="SUPFAM" id="SSF53850">
    <property type="entry name" value="Periplasmic binding protein-like II"/>
    <property type="match status" value="1"/>
</dbReference>
<dbReference type="RefSeq" id="WP_212699232.1">
    <property type="nucleotide sequence ID" value="NZ_JADMKU010000001.1"/>
</dbReference>
<organism evidence="3 4">
    <name type="scientific">Thalassovita aquimarina</name>
    <dbReference type="NCBI Taxonomy" id="2785917"/>
    <lineage>
        <taxon>Bacteria</taxon>
        <taxon>Pseudomonadati</taxon>
        <taxon>Pseudomonadota</taxon>
        <taxon>Alphaproteobacteria</taxon>
        <taxon>Rhodobacterales</taxon>
        <taxon>Roseobacteraceae</taxon>
        <taxon>Thalassovita</taxon>
    </lineage>
</organism>
<name>A0ABS5HL75_9RHOB</name>
<accession>A0ABS5HL75</accession>
<dbReference type="InterPro" id="IPR006059">
    <property type="entry name" value="SBP"/>
</dbReference>
<dbReference type="PANTHER" id="PTHR43649:SF12">
    <property type="entry name" value="DIACETYLCHITOBIOSE BINDING PROTEIN DASA"/>
    <property type="match status" value="1"/>
</dbReference>
<evidence type="ECO:0000313" key="3">
    <source>
        <dbReference type="EMBL" id="MBR9649734.1"/>
    </source>
</evidence>
<dbReference type="InterPro" id="IPR050490">
    <property type="entry name" value="Bact_solute-bd_prot1"/>
</dbReference>
<dbReference type="PROSITE" id="PS51318">
    <property type="entry name" value="TAT"/>
    <property type="match status" value="1"/>
</dbReference>
<sequence length="443" mass="48660">MARLIKPQIGRREFLKSSAAAGAMALAGPARFAGAQAANPVTLHTWSAAVDTVQSHLNAFTKSTGIPVNYGNSPWAQYREGMVTKFVGGAPLDMMWVSDAWLPEWAEAGWIAPIDEYDFLTAYNSEAEDFCTDSMTYNGRQYGLTYYTDFMAFLYDESKIKEAGFDAPPATWDEVVEQSLVMKEKGIAEFPMMLAMAQESWLIEFMSSLVYSHGGRFTDDAGKAIMQHDKDGAVEALQWVVDAVNKHGIVSPACVETGELSGLKAFASGNHAFAMVAKYRLRMLNDPAQSQIAGNVKQAMMPKGANGDHNTVGWMRFHGMSAQTAKDKQQAENTAKLIEWFGGKSDGAYTFQKLLFLDIGAGFGVKPLFDDPEIQASYNSYGDVEMIKAQQALAMKKDVVTPWFGEWSETNGSAWQSAILGNTDVKSAVTKSAELWDELKDSY</sequence>
<dbReference type="Pfam" id="PF01547">
    <property type="entry name" value="SBP_bac_1"/>
    <property type="match status" value="1"/>
</dbReference>
<evidence type="ECO:0000256" key="1">
    <source>
        <dbReference type="ARBA" id="ARBA00004418"/>
    </source>
</evidence>
<reference evidence="3 4" key="1">
    <citation type="journal article" date="2021" name="Arch. Microbiol.">
        <title>Thalassobius aquimarinus sp. nov., isolated from the Sea of Japan seashore.</title>
        <authorList>
            <person name="Kurilenko V.V."/>
            <person name="Romanenko L.A."/>
            <person name="Chernysheva N.Y."/>
            <person name="Velansky P.V."/>
            <person name="Tekutyeva L.A."/>
            <person name="Isaeva M.P."/>
            <person name="Mikhailov V.V."/>
        </authorList>
    </citation>
    <scope>NUCLEOTIDE SEQUENCE [LARGE SCALE GENOMIC DNA]</scope>
    <source>
        <strain evidence="3 4">KMM 8518</strain>
    </source>
</reference>
<dbReference type="InterPro" id="IPR006311">
    <property type="entry name" value="TAT_signal"/>
</dbReference>
<dbReference type="Gene3D" id="3.40.190.10">
    <property type="entry name" value="Periplasmic binding protein-like II"/>
    <property type="match status" value="2"/>
</dbReference>
<dbReference type="PANTHER" id="PTHR43649">
    <property type="entry name" value="ARABINOSE-BINDING PROTEIN-RELATED"/>
    <property type="match status" value="1"/>
</dbReference>
<gene>
    <name evidence="3" type="ORF">IT775_01180</name>
</gene>
<evidence type="ECO:0000313" key="4">
    <source>
        <dbReference type="Proteomes" id="UP001195941"/>
    </source>
</evidence>